<dbReference type="InterPro" id="IPR008162">
    <property type="entry name" value="Pyrophosphatase"/>
</dbReference>
<feature type="compositionally biased region" description="Basic and acidic residues" evidence="8">
    <location>
        <begin position="49"/>
        <end position="58"/>
    </location>
</feature>
<evidence type="ECO:0000256" key="7">
    <source>
        <dbReference type="ARBA" id="ARBA00047820"/>
    </source>
</evidence>
<evidence type="ECO:0000256" key="3">
    <source>
        <dbReference type="ARBA" id="ARBA00012146"/>
    </source>
</evidence>
<dbReference type="SUPFAM" id="SSF50324">
    <property type="entry name" value="Inorganic pyrophosphatase"/>
    <property type="match status" value="1"/>
</dbReference>
<name>A0A8X8X314_SALSN</name>
<comment type="catalytic activity">
    <reaction evidence="7">
        <text>diphosphate + H2O = 2 phosphate + H(+)</text>
        <dbReference type="Rhea" id="RHEA:24576"/>
        <dbReference type="ChEBI" id="CHEBI:15377"/>
        <dbReference type="ChEBI" id="CHEBI:15378"/>
        <dbReference type="ChEBI" id="CHEBI:33019"/>
        <dbReference type="ChEBI" id="CHEBI:43474"/>
        <dbReference type="EC" id="3.6.1.1"/>
    </reaction>
</comment>
<keyword evidence="5" id="KW-0378">Hydrolase</keyword>
<dbReference type="GO" id="GO:0006796">
    <property type="term" value="P:phosphate-containing compound metabolic process"/>
    <property type="evidence" value="ECO:0007669"/>
    <property type="project" value="InterPro"/>
</dbReference>
<keyword evidence="10" id="KW-1185">Reference proteome</keyword>
<reference evidence="9" key="1">
    <citation type="submission" date="2018-01" db="EMBL/GenBank/DDBJ databases">
        <authorList>
            <person name="Mao J.F."/>
        </authorList>
    </citation>
    <scope>NUCLEOTIDE SEQUENCE</scope>
    <source>
        <strain evidence="9">Huo1</strain>
        <tissue evidence="9">Leaf</tissue>
    </source>
</reference>
<gene>
    <name evidence="9" type="ORF">SASPL_133031</name>
</gene>
<evidence type="ECO:0000256" key="4">
    <source>
        <dbReference type="ARBA" id="ARBA00022723"/>
    </source>
</evidence>
<dbReference type="GO" id="GO:0000287">
    <property type="term" value="F:magnesium ion binding"/>
    <property type="evidence" value="ECO:0007669"/>
    <property type="project" value="InterPro"/>
</dbReference>
<dbReference type="PROSITE" id="PS00387">
    <property type="entry name" value="PPASE"/>
    <property type="match status" value="1"/>
</dbReference>
<evidence type="ECO:0000313" key="10">
    <source>
        <dbReference type="Proteomes" id="UP000298416"/>
    </source>
</evidence>
<dbReference type="InterPro" id="IPR006502">
    <property type="entry name" value="PDDEXK-like"/>
</dbReference>
<keyword evidence="6" id="KW-0460">Magnesium</keyword>
<feature type="region of interest" description="Disordered" evidence="8">
    <location>
        <begin position="49"/>
        <end position="74"/>
    </location>
</feature>
<comment type="cofactor">
    <cofactor evidence="1">
        <name>Mg(2+)</name>
        <dbReference type="ChEBI" id="CHEBI:18420"/>
    </cofactor>
</comment>
<dbReference type="FunFam" id="3.90.80.10:FF:000002">
    <property type="entry name" value="Soluble inorganic pyrophosphatase 4"/>
    <property type="match status" value="1"/>
</dbReference>
<evidence type="ECO:0000256" key="6">
    <source>
        <dbReference type="ARBA" id="ARBA00022842"/>
    </source>
</evidence>
<sequence length="331" mass="37348">MVNIPARFGRMAAAFDEMSRDRSFESGSSEHSADLSDLVNSFFEREIREQRIGGDGDRNGNPVEIDDDEFESDSQDSGFHDCLSKLFDRDDSVGRSISTAVEKAMEVVGGEDSSPEFNRRLMARLRSSGFDAVSSSSNPGDIVWEISVYSVKKKPTPKLNERILSSLSRRSVAAHPWHDLEIGPGAPEIINVVDRILYSSVVYPHNYGFIPRTLCEDNDPMDVLVIMQEPVVPGCFLRARAIGLMPMIDQGEKDDKIIAVCADDPEYRHYTDISQLPPHRLAEIRRFFEDYKKNENKEVAVDEFLPSDTAVEAIQHSMDLYAEYIMQTLRN</sequence>
<dbReference type="Pfam" id="PF00719">
    <property type="entry name" value="Pyrophosphatase"/>
    <property type="match status" value="1"/>
</dbReference>
<dbReference type="EMBL" id="PNBA02000012">
    <property type="protein sequence ID" value="KAG6405442.1"/>
    <property type="molecule type" value="Genomic_DNA"/>
</dbReference>
<dbReference type="Proteomes" id="UP000298416">
    <property type="component" value="Unassembled WGS sequence"/>
</dbReference>
<dbReference type="EC" id="3.6.1.1" evidence="3"/>
<evidence type="ECO:0000256" key="5">
    <source>
        <dbReference type="ARBA" id="ARBA00022801"/>
    </source>
</evidence>
<dbReference type="CDD" id="cd00412">
    <property type="entry name" value="pyrophosphatase"/>
    <property type="match status" value="1"/>
</dbReference>
<dbReference type="Pfam" id="PF04720">
    <property type="entry name" value="PDDEXK_6"/>
    <property type="match status" value="1"/>
</dbReference>
<evidence type="ECO:0000256" key="2">
    <source>
        <dbReference type="ARBA" id="ARBA00006220"/>
    </source>
</evidence>
<proteinExistence type="inferred from homology"/>
<dbReference type="GO" id="GO:0004427">
    <property type="term" value="F:inorganic diphosphate phosphatase activity"/>
    <property type="evidence" value="ECO:0007669"/>
    <property type="project" value="UniProtKB-EC"/>
</dbReference>
<reference evidence="9" key="2">
    <citation type="submission" date="2020-08" db="EMBL/GenBank/DDBJ databases">
        <title>Plant Genome Project.</title>
        <authorList>
            <person name="Zhang R.-G."/>
        </authorList>
    </citation>
    <scope>NUCLEOTIDE SEQUENCE</scope>
    <source>
        <strain evidence="9">Huo1</strain>
        <tissue evidence="9">Leaf</tissue>
    </source>
</reference>
<feature type="compositionally biased region" description="Acidic residues" evidence="8">
    <location>
        <begin position="64"/>
        <end position="74"/>
    </location>
</feature>
<dbReference type="InterPro" id="IPR036649">
    <property type="entry name" value="Pyrophosphatase_sf"/>
</dbReference>
<accession>A0A8X8X314</accession>
<organism evidence="9">
    <name type="scientific">Salvia splendens</name>
    <name type="common">Scarlet sage</name>
    <dbReference type="NCBI Taxonomy" id="180675"/>
    <lineage>
        <taxon>Eukaryota</taxon>
        <taxon>Viridiplantae</taxon>
        <taxon>Streptophyta</taxon>
        <taxon>Embryophyta</taxon>
        <taxon>Tracheophyta</taxon>
        <taxon>Spermatophyta</taxon>
        <taxon>Magnoliopsida</taxon>
        <taxon>eudicotyledons</taxon>
        <taxon>Gunneridae</taxon>
        <taxon>Pentapetalae</taxon>
        <taxon>asterids</taxon>
        <taxon>lamiids</taxon>
        <taxon>Lamiales</taxon>
        <taxon>Lamiaceae</taxon>
        <taxon>Nepetoideae</taxon>
        <taxon>Mentheae</taxon>
        <taxon>Salviinae</taxon>
        <taxon>Salvia</taxon>
        <taxon>Salvia subgen. Calosphace</taxon>
        <taxon>core Calosphace</taxon>
    </lineage>
</organism>
<evidence type="ECO:0000256" key="8">
    <source>
        <dbReference type="SAM" id="MobiDB-lite"/>
    </source>
</evidence>
<dbReference type="Gene3D" id="3.90.80.10">
    <property type="entry name" value="Inorganic pyrophosphatase"/>
    <property type="match status" value="1"/>
</dbReference>
<keyword evidence="4" id="KW-0479">Metal-binding</keyword>
<protein>
    <recommendedName>
        <fullName evidence="3">inorganic diphosphatase</fullName>
        <ecNumber evidence="3">3.6.1.1</ecNumber>
    </recommendedName>
</protein>
<evidence type="ECO:0000313" key="9">
    <source>
        <dbReference type="EMBL" id="KAG6405442.1"/>
    </source>
</evidence>
<dbReference type="PANTHER" id="PTHR10286">
    <property type="entry name" value="INORGANIC PYROPHOSPHATASE"/>
    <property type="match status" value="1"/>
</dbReference>
<comment type="caution">
    <text evidence="9">The sequence shown here is derived from an EMBL/GenBank/DDBJ whole genome shotgun (WGS) entry which is preliminary data.</text>
</comment>
<comment type="similarity">
    <text evidence="2">Belongs to the PPase family.</text>
</comment>
<evidence type="ECO:0000256" key="1">
    <source>
        <dbReference type="ARBA" id="ARBA00001946"/>
    </source>
</evidence>
<dbReference type="AlphaFoldDB" id="A0A8X8X314"/>
<dbReference type="GO" id="GO:0005737">
    <property type="term" value="C:cytoplasm"/>
    <property type="evidence" value="ECO:0007669"/>
    <property type="project" value="InterPro"/>
</dbReference>